<evidence type="ECO:0000256" key="2">
    <source>
        <dbReference type="ARBA" id="ARBA00022448"/>
    </source>
</evidence>
<dbReference type="WBParaSite" id="Gr19_v10_g14032.t1">
    <property type="protein sequence ID" value="Gr19_v10_g14032.t1"/>
    <property type="gene ID" value="Gr19_v10_g14032"/>
</dbReference>
<keyword evidence="4 6" id="KW-1133">Transmembrane helix</keyword>
<feature type="transmembrane region" description="Helical" evidence="6">
    <location>
        <begin position="169"/>
        <end position="186"/>
    </location>
</feature>
<evidence type="ECO:0000256" key="5">
    <source>
        <dbReference type="ARBA" id="ARBA00023136"/>
    </source>
</evidence>
<dbReference type="InterPro" id="IPR013057">
    <property type="entry name" value="AA_transpt_TM"/>
</dbReference>
<keyword evidence="5 6" id="KW-0472">Membrane</keyword>
<feature type="transmembrane region" description="Helical" evidence="6">
    <location>
        <begin position="56"/>
        <end position="77"/>
    </location>
</feature>
<dbReference type="PANTHER" id="PTHR48017">
    <property type="entry name" value="OS05G0424000 PROTEIN-RELATED"/>
    <property type="match status" value="1"/>
</dbReference>
<dbReference type="Pfam" id="PF01490">
    <property type="entry name" value="Aa_trans"/>
    <property type="match status" value="1"/>
</dbReference>
<feature type="transmembrane region" description="Helical" evidence="6">
    <location>
        <begin position="97"/>
        <end position="115"/>
    </location>
</feature>
<protein>
    <submittedName>
        <fullName evidence="9">Amino acid transporter transmembrane domain-containing protein</fullName>
    </submittedName>
</protein>
<evidence type="ECO:0000256" key="3">
    <source>
        <dbReference type="ARBA" id="ARBA00022692"/>
    </source>
</evidence>
<evidence type="ECO:0000256" key="4">
    <source>
        <dbReference type="ARBA" id="ARBA00022989"/>
    </source>
</evidence>
<dbReference type="AlphaFoldDB" id="A0A914H4Z1"/>
<feature type="transmembrane region" description="Helical" evidence="6">
    <location>
        <begin position="228"/>
        <end position="251"/>
    </location>
</feature>
<evidence type="ECO:0000313" key="8">
    <source>
        <dbReference type="Proteomes" id="UP000887572"/>
    </source>
</evidence>
<organism evidence="8 9">
    <name type="scientific">Globodera rostochiensis</name>
    <name type="common">Golden nematode worm</name>
    <name type="synonym">Heterodera rostochiensis</name>
    <dbReference type="NCBI Taxonomy" id="31243"/>
    <lineage>
        <taxon>Eukaryota</taxon>
        <taxon>Metazoa</taxon>
        <taxon>Ecdysozoa</taxon>
        <taxon>Nematoda</taxon>
        <taxon>Chromadorea</taxon>
        <taxon>Rhabditida</taxon>
        <taxon>Tylenchina</taxon>
        <taxon>Tylenchomorpha</taxon>
        <taxon>Tylenchoidea</taxon>
        <taxon>Heteroderidae</taxon>
        <taxon>Heteroderinae</taxon>
        <taxon>Globodera</taxon>
    </lineage>
</organism>
<reference evidence="9" key="1">
    <citation type="submission" date="2022-11" db="UniProtKB">
        <authorList>
            <consortium name="WormBaseParasite"/>
        </authorList>
    </citation>
    <scope>IDENTIFICATION</scope>
</reference>
<keyword evidence="3 6" id="KW-0812">Transmembrane</keyword>
<dbReference type="Proteomes" id="UP000887572">
    <property type="component" value="Unplaced"/>
</dbReference>
<sequence>MDSATCAPHSYHQININPTNYFLSLGTILFAYGGHSGFPTTQHDMKKPEDFTKSSILAFIVLTLLYLPVCLFGYFVYGNSLRDSVTSSIQHVWIQQLANFLITGHAIFSVIIVLNPINQTAEKFCKVPPKFGIQRVLVRAAVLGLAIFVAESVPTFGPLLDLSGGSTQSSMSLIFPPICYLFLNAAEKKMEMRRAWLNKADKKIEMHFESFKQRATISDVFNYTDVKMLFVCTFISAFGLLGGLAATFSAIRALTFTHFVPPCYISAFTSSIKEEVTNMGTINCCGAYQNISIYGKPENYCSEADLHFYS</sequence>
<name>A0A914H4Z1_GLORO</name>
<evidence type="ECO:0000256" key="1">
    <source>
        <dbReference type="ARBA" id="ARBA00004370"/>
    </source>
</evidence>
<keyword evidence="8" id="KW-1185">Reference proteome</keyword>
<feature type="transmembrane region" description="Helical" evidence="6">
    <location>
        <begin position="136"/>
        <end position="157"/>
    </location>
</feature>
<feature type="domain" description="Amino acid transporter transmembrane" evidence="7">
    <location>
        <begin position="14"/>
        <end position="196"/>
    </location>
</feature>
<evidence type="ECO:0000256" key="6">
    <source>
        <dbReference type="SAM" id="Phobius"/>
    </source>
</evidence>
<accession>A0A914H4Z1</accession>
<dbReference type="GO" id="GO:0016020">
    <property type="term" value="C:membrane"/>
    <property type="evidence" value="ECO:0007669"/>
    <property type="project" value="UniProtKB-SubCell"/>
</dbReference>
<evidence type="ECO:0000259" key="7">
    <source>
        <dbReference type="Pfam" id="PF01490"/>
    </source>
</evidence>
<comment type="subcellular location">
    <subcellularLocation>
        <location evidence="1">Membrane</location>
    </subcellularLocation>
</comment>
<keyword evidence="2" id="KW-0813">Transport</keyword>
<proteinExistence type="predicted"/>
<evidence type="ECO:0000313" key="9">
    <source>
        <dbReference type="WBParaSite" id="Gr19_v10_g14032.t1"/>
    </source>
</evidence>